<gene>
    <name evidence="1" type="ORF">E1295_15890</name>
</gene>
<dbReference type="GO" id="GO:0000030">
    <property type="term" value="F:mannosyltransferase activity"/>
    <property type="evidence" value="ECO:0007669"/>
    <property type="project" value="TreeGrafter"/>
</dbReference>
<dbReference type="InterPro" id="IPR019734">
    <property type="entry name" value="TPR_rpt"/>
</dbReference>
<dbReference type="AlphaFoldDB" id="A0A4R5FM78"/>
<dbReference type="PANTHER" id="PTHR44216">
    <property type="entry name" value="PROTEIN O-MANNOSYL-TRANSFERASE TMTC2"/>
    <property type="match status" value="1"/>
</dbReference>
<dbReference type="PROSITE" id="PS51257">
    <property type="entry name" value="PROKAR_LIPOPROTEIN"/>
    <property type="match status" value="1"/>
</dbReference>
<keyword evidence="2" id="KW-1185">Reference proteome</keyword>
<dbReference type="SMART" id="SM00028">
    <property type="entry name" value="TPR"/>
    <property type="match status" value="5"/>
</dbReference>
<comment type="caution">
    <text evidence="1">The sequence shown here is derived from an EMBL/GenBank/DDBJ whole genome shotgun (WGS) entry which is preliminary data.</text>
</comment>
<dbReference type="EMBL" id="SMLD01000035">
    <property type="protein sequence ID" value="TDE53984.1"/>
    <property type="molecule type" value="Genomic_DNA"/>
</dbReference>
<evidence type="ECO:0000313" key="1">
    <source>
        <dbReference type="EMBL" id="TDE53984.1"/>
    </source>
</evidence>
<dbReference type="InterPro" id="IPR011990">
    <property type="entry name" value="TPR-like_helical_dom_sf"/>
</dbReference>
<evidence type="ECO:0000313" key="2">
    <source>
        <dbReference type="Proteomes" id="UP000295136"/>
    </source>
</evidence>
<dbReference type="SUPFAM" id="SSF48452">
    <property type="entry name" value="TPR-like"/>
    <property type="match status" value="2"/>
</dbReference>
<accession>A0A4R5FM78</accession>
<sequence>MSRIRRSLPLLGCLLLGCVLLALYAPGGALRRDEPTPRKAGWSPYDLAGSIEDAQNRLRRHPDDAAAWAGLGFLYLEQVRRTADGAYHAKARGAFERSMRLPTGDGEPYIDAVIGMGALANAAHDFAGAVRWAEQAREAAPYRWPLYGVLTDAHLELGHYRQAESTLRHMLDGRPDFASFTRAARLEQVHGRPGPARELLHRACSIAGDPAEYAFCQGQLGDLAWETGDPRSALAAYAEALAADPGHVPSQAGKARAQAALGHVDQARRGYAAVVAKAPSFVVEYGELLEHLGDRAGAGRQYAVFTAQHKLLVAAGKTDHLAMGTYEADHGDPDTAVRHLRAEWKRRQSVEVADALGWALHRAGRHAEAATYAARAERLGGHRALFAYHRGEIEQALGHTASARAHLTRALSIHPHFSPAGAARARRLLAATA</sequence>
<dbReference type="Pfam" id="PF13432">
    <property type="entry name" value="TPR_16"/>
    <property type="match status" value="1"/>
</dbReference>
<dbReference type="Pfam" id="PF14559">
    <property type="entry name" value="TPR_19"/>
    <property type="match status" value="1"/>
</dbReference>
<dbReference type="PANTHER" id="PTHR44216:SF3">
    <property type="entry name" value="PROTEIN O-MANNOSYL-TRANSFERASE TMTC2"/>
    <property type="match status" value="1"/>
</dbReference>
<proteinExistence type="predicted"/>
<organism evidence="1 2">
    <name type="scientific">Nonomuraea mesophila</name>
    <dbReference type="NCBI Taxonomy" id="2530382"/>
    <lineage>
        <taxon>Bacteria</taxon>
        <taxon>Bacillati</taxon>
        <taxon>Actinomycetota</taxon>
        <taxon>Actinomycetes</taxon>
        <taxon>Streptosporangiales</taxon>
        <taxon>Streptosporangiaceae</taxon>
        <taxon>Nonomuraea</taxon>
    </lineage>
</organism>
<reference evidence="1 2" key="1">
    <citation type="submission" date="2019-03" db="EMBL/GenBank/DDBJ databases">
        <title>Draft genome sequences of novel Actinobacteria.</title>
        <authorList>
            <person name="Sahin N."/>
            <person name="Ay H."/>
            <person name="Saygin H."/>
        </authorList>
    </citation>
    <scope>NUCLEOTIDE SEQUENCE [LARGE SCALE GENOMIC DNA]</scope>
    <source>
        <strain evidence="1 2">6K102</strain>
    </source>
</reference>
<dbReference type="Proteomes" id="UP000295136">
    <property type="component" value="Unassembled WGS sequence"/>
</dbReference>
<dbReference type="Gene3D" id="1.25.40.10">
    <property type="entry name" value="Tetratricopeptide repeat domain"/>
    <property type="match status" value="2"/>
</dbReference>
<dbReference type="GO" id="GO:0035269">
    <property type="term" value="P:protein O-linked glycosylation via mannose"/>
    <property type="evidence" value="ECO:0007669"/>
    <property type="project" value="TreeGrafter"/>
</dbReference>
<name>A0A4R5FM78_9ACTN</name>
<protein>
    <submittedName>
        <fullName evidence="1">Tetratricopeptide repeat protein</fullName>
    </submittedName>
</protein>
<dbReference type="InterPro" id="IPR052384">
    <property type="entry name" value="TMTC_O-mannosyltransferase"/>
</dbReference>